<accession>A0A923PQD6</accession>
<dbReference type="AlphaFoldDB" id="A0A923PQD6"/>
<feature type="binding site" evidence="13">
    <location>
        <position position="21"/>
    </location>
    <ligand>
        <name>Mg(2+)</name>
        <dbReference type="ChEBI" id="CHEBI:18420"/>
        <label>1</label>
    </ligand>
</feature>
<keyword evidence="2 13" id="KW-0963">Cytoplasm</keyword>
<protein>
    <recommendedName>
        <fullName evidence="13 14">Crossover junction endodeoxyribonuclease RuvC</fullName>
        <ecNumber evidence="13 14">3.1.21.10</ecNumber>
    </recommendedName>
    <alternativeName>
        <fullName evidence="13">Holliday junction nuclease RuvC</fullName>
    </alternativeName>
    <alternativeName>
        <fullName evidence="13">Holliday junction resolvase RuvC</fullName>
    </alternativeName>
</protein>
<keyword evidence="8 13" id="KW-0460">Magnesium</keyword>
<keyword evidence="9 13" id="KW-0238">DNA-binding</keyword>
<dbReference type="PROSITE" id="PS01321">
    <property type="entry name" value="RUVC"/>
    <property type="match status" value="1"/>
</dbReference>
<proteinExistence type="inferred from homology"/>
<comment type="function">
    <text evidence="13">The RuvA-RuvB-RuvC complex processes Holliday junction (HJ) DNA during genetic recombination and DNA repair. Endonuclease that resolves HJ intermediates. Cleaves cruciform DNA by making single-stranded nicks across the HJ at symmetrical positions within the homologous arms, yielding a 5'-phosphate and a 3'-hydroxyl group; requires a central core of homology in the junction. The consensus cleavage sequence is 5'-(A/T)TT(C/G)-3'. Cleavage occurs on the 3'-side of the TT dinucleotide at the point of strand exchange. HJ branch migration catalyzed by RuvA-RuvB allows RuvC to scan DNA until it finds its consensus sequence, where it cleaves and resolves the cruciform DNA.</text>
</comment>
<organism evidence="15 16">
    <name type="scientific">Neolewinella lacunae</name>
    <dbReference type="NCBI Taxonomy" id="1517758"/>
    <lineage>
        <taxon>Bacteria</taxon>
        <taxon>Pseudomonadati</taxon>
        <taxon>Bacteroidota</taxon>
        <taxon>Saprospiria</taxon>
        <taxon>Saprospirales</taxon>
        <taxon>Lewinellaceae</taxon>
        <taxon>Neolewinella</taxon>
    </lineage>
</organism>
<evidence type="ECO:0000256" key="6">
    <source>
        <dbReference type="ARBA" id="ARBA00022763"/>
    </source>
</evidence>
<evidence type="ECO:0000256" key="11">
    <source>
        <dbReference type="ARBA" id="ARBA00023204"/>
    </source>
</evidence>
<keyword evidence="6 13" id="KW-0227">DNA damage</keyword>
<gene>
    <name evidence="13 15" type="primary">ruvC</name>
    <name evidence="15" type="ORF">H9S92_16990</name>
</gene>
<evidence type="ECO:0000256" key="10">
    <source>
        <dbReference type="ARBA" id="ARBA00023172"/>
    </source>
</evidence>
<dbReference type="GO" id="GO:0006310">
    <property type="term" value="P:DNA recombination"/>
    <property type="evidence" value="ECO:0007669"/>
    <property type="project" value="UniProtKB-UniRule"/>
</dbReference>
<dbReference type="PANTHER" id="PTHR30194">
    <property type="entry name" value="CROSSOVER JUNCTION ENDODEOXYRIBONUCLEASE RUVC"/>
    <property type="match status" value="1"/>
</dbReference>
<dbReference type="GO" id="GO:0008821">
    <property type="term" value="F:crossover junction DNA endonuclease activity"/>
    <property type="evidence" value="ECO:0007669"/>
    <property type="project" value="UniProtKB-UniRule"/>
</dbReference>
<dbReference type="EC" id="3.1.21.10" evidence="13 14"/>
<evidence type="ECO:0000256" key="1">
    <source>
        <dbReference type="ARBA" id="ARBA00009518"/>
    </source>
</evidence>
<evidence type="ECO:0000256" key="2">
    <source>
        <dbReference type="ARBA" id="ARBA00022490"/>
    </source>
</evidence>
<dbReference type="InterPro" id="IPR036397">
    <property type="entry name" value="RNaseH_sf"/>
</dbReference>
<evidence type="ECO:0000256" key="9">
    <source>
        <dbReference type="ARBA" id="ARBA00023125"/>
    </source>
</evidence>
<evidence type="ECO:0000313" key="15">
    <source>
        <dbReference type="EMBL" id="MBC6995866.1"/>
    </source>
</evidence>
<feature type="binding site" evidence="13">
    <location>
        <position position="154"/>
    </location>
    <ligand>
        <name>Mg(2+)</name>
        <dbReference type="ChEBI" id="CHEBI:18420"/>
        <label>1</label>
    </ligand>
</feature>
<dbReference type="Gene3D" id="3.30.420.10">
    <property type="entry name" value="Ribonuclease H-like superfamily/Ribonuclease H"/>
    <property type="match status" value="1"/>
</dbReference>
<dbReference type="Proteomes" id="UP000650081">
    <property type="component" value="Unassembled WGS sequence"/>
</dbReference>
<dbReference type="HAMAP" id="MF_00034">
    <property type="entry name" value="RuvC"/>
    <property type="match status" value="1"/>
</dbReference>
<dbReference type="EMBL" id="JACSIT010000141">
    <property type="protein sequence ID" value="MBC6995866.1"/>
    <property type="molecule type" value="Genomic_DNA"/>
</dbReference>
<evidence type="ECO:0000256" key="14">
    <source>
        <dbReference type="NCBIfam" id="TIGR00228"/>
    </source>
</evidence>
<dbReference type="InterPro" id="IPR012337">
    <property type="entry name" value="RNaseH-like_sf"/>
</dbReference>
<dbReference type="CDD" id="cd16962">
    <property type="entry name" value="RuvC"/>
    <property type="match status" value="1"/>
</dbReference>
<dbReference type="GO" id="GO:0000287">
    <property type="term" value="F:magnesium ion binding"/>
    <property type="evidence" value="ECO:0007669"/>
    <property type="project" value="UniProtKB-UniRule"/>
</dbReference>
<dbReference type="SUPFAM" id="SSF53098">
    <property type="entry name" value="Ribonuclease H-like"/>
    <property type="match status" value="1"/>
</dbReference>
<evidence type="ECO:0000256" key="4">
    <source>
        <dbReference type="ARBA" id="ARBA00022723"/>
    </source>
</evidence>
<dbReference type="GO" id="GO:0003677">
    <property type="term" value="F:DNA binding"/>
    <property type="evidence" value="ECO:0007669"/>
    <property type="project" value="UniProtKB-KW"/>
</dbReference>
<feature type="binding site" evidence="13">
    <location>
        <position position="81"/>
    </location>
    <ligand>
        <name>Mg(2+)</name>
        <dbReference type="ChEBI" id="CHEBI:18420"/>
        <label>2</label>
    </ligand>
</feature>
<keyword evidence="10 13" id="KW-0233">DNA recombination</keyword>
<dbReference type="RefSeq" id="WP_187467883.1">
    <property type="nucleotide sequence ID" value="NZ_JACSIT010000141.1"/>
</dbReference>
<comment type="catalytic activity">
    <reaction evidence="12 13">
        <text>Endonucleolytic cleavage at a junction such as a reciprocal single-stranded crossover between two homologous DNA duplexes (Holliday junction).</text>
        <dbReference type="EC" id="3.1.21.10"/>
    </reaction>
</comment>
<dbReference type="GO" id="GO:0005737">
    <property type="term" value="C:cytoplasm"/>
    <property type="evidence" value="ECO:0007669"/>
    <property type="project" value="UniProtKB-SubCell"/>
</dbReference>
<keyword evidence="3 13" id="KW-0540">Nuclease</keyword>
<reference evidence="15" key="1">
    <citation type="submission" date="2020-08" db="EMBL/GenBank/DDBJ databases">
        <title>Lewinella bacteria from marine environments.</title>
        <authorList>
            <person name="Zhong Y."/>
        </authorList>
    </citation>
    <scope>NUCLEOTIDE SEQUENCE</scope>
    <source>
        <strain evidence="15">KCTC 42187</strain>
    </source>
</reference>
<evidence type="ECO:0000256" key="8">
    <source>
        <dbReference type="ARBA" id="ARBA00022842"/>
    </source>
</evidence>
<evidence type="ECO:0000256" key="13">
    <source>
        <dbReference type="HAMAP-Rule" id="MF_00034"/>
    </source>
</evidence>
<dbReference type="PANTHER" id="PTHR30194:SF3">
    <property type="entry name" value="CROSSOVER JUNCTION ENDODEOXYRIBONUCLEASE RUVC"/>
    <property type="match status" value="1"/>
</dbReference>
<dbReference type="GO" id="GO:0006281">
    <property type="term" value="P:DNA repair"/>
    <property type="evidence" value="ECO:0007669"/>
    <property type="project" value="UniProtKB-UniRule"/>
</dbReference>
<sequence length="195" mass="21221">MPSPKRPPAAEPAVYRILGVDPGTVVLGFAVVEIRPKSRQILELGTLHLVKFPEHAERLAAIYRRLSQVITTHQPKVMAIESPFFGKNPQSMLKLGRAQGVCMAAAMGQGLQVEEYAPRKIKQSITGNGNASKEQVAAMLQNEFTLDLSASLADATDALGAAMCHFHQSKGLPEGGKKFTGWESFIKANEKRVKK</sequence>
<name>A0A923PQD6_9BACT</name>
<comment type="subcellular location">
    <subcellularLocation>
        <location evidence="13">Cytoplasm</location>
    </subcellularLocation>
</comment>
<dbReference type="NCBIfam" id="TIGR00228">
    <property type="entry name" value="ruvC"/>
    <property type="match status" value="1"/>
</dbReference>
<keyword evidence="4 13" id="KW-0479">Metal-binding</keyword>
<evidence type="ECO:0000256" key="3">
    <source>
        <dbReference type="ARBA" id="ARBA00022722"/>
    </source>
</evidence>
<dbReference type="InterPro" id="IPR002176">
    <property type="entry name" value="X-over_junc_endoDNase_RuvC"/>
</dbReference>
<dbReference type="GO" id="GO:0048476">
    <property type="term" value="C:Holliday junction resolvase complex"/>
    <property type="evidence" value="ECO:0007669"/>
    <property type="project" value="UniProtKB-UniRule"/>
</dbReference>
<dbReference type="FunFam" id="3.30.420.10:FF:000002">
    <property type="entry name" value="Crossover junction endodeoxyribonuclease RuvC"/>
    <property type="match status" value="1"/>
</dbReference>
<comment type="caution">
    <text evidence="15">The sequence shown here is derived from an EMBL/GenBank/DDBJ whole genome shotgun (WGS) entry which is preliminary data.</text>
</comment>
<keyword evidence="11 13" id="KW-0234">DNA repair</keyword>
<evidence type="ECO:0000256" key="5">
    <source>
        <dbReference type="ARBA" id="ARBA00022759"/>
    </source>
</evidence>
<evidence type="ECO:0000256" key="12">
    <source>
        <dbReference type="ARBA" id="ARBA00029354"/>
    </source>
</evidence>
<evidence type="ECO:0000256" key="7">
    <source>
        <dbReference type="ARBA" id="ARBA00022801"/>
    </source>
</evidence>
<comment type="cofactor">
    <cofactor evidence="13">
        <name>Mg(2+)</name>
        <dbReference type="ChEBI" id="CHEBI:18420"/>
    </cofactor>
    <text evidence="13">Binds 2 Mg(2+) ion per subunit.</text>
</comment>
<feature type="active site" evidence="13">
    <location>
        <position position="81"/>
    </location>
</feature>
<dbReference type="PRINTS" id="PR00696">
    <property type="entry name" value="RSOLVASERUVC"/>
</dbReference>
<keyword evidence="5 13" id="KW-0255">Endonuclease</keyword>
<dbReference type="Pfam" id="PF02075">
    <property type="entry name" value="RuvC"/>
    <property type="match status" value="1"/>
</dbReference>
<feature type="active site" evidence="13">
    <location>
        <position position="154"/>
    </location>
</feature>
<evidence type="ECO:0000313" key="16">
    <source>
        <dbReference type="Proteomes" id="UP000650081"/>
    </source>
</evidence>
<comment type="similarity">
    <text evidence="1 13">Belongs to the RuvC family.</text>
</comment>
<feature type="active site" evidence="13">
    <location>
        <position position="21"/>
    </location>
</feature>
<dbReference type="InterPro" id="IPR020563">
    <property type="entry name" value="X-over_junc_endoDNase_Mg_BS"/>
</dbReference>
<comment type="subunit">
    <text evidence="13">Homodimer which binds Holliday junction (HJ) DNA. The HJ becomes 2-fold symmetrical on binding to RuvC with unstacked arms; it has a different conformation from HJ DNA in complex with RuvA. In the full resolvosome a probable DNA-RuvA(4)-RuvB(12)-RuvC(2) complex forms which resolves the HJ.</text>
</comment>
<keyword evidence="7 13" id="KW-0378">Hydrolase</keyword>
<keyword evidence="16" id="KW-1185">Reference proteome</keyword>